<evidence type="ECO:0000313" key="2">
    <source>
        <dbReference type="EMBL" id="SJM95509.1"/>
    </source>
</evidence>
<evidence type="ECO:0008006" key="4">
    <source>
        <dbReference type="Google" id="ProtNLM"/>
    </source>
</evidence>
<dbReference type="OrthoDB" id="573987at2"/>
<dbReference type="AlphaFoldDB" id="A0A1R4HH22"/>
<name>A0A1R4HH22_9GAMM</name>
<gene>
    <name evidence="2" type="ORF">CRENPOLYSF2_590006</name>
</gene>
<accession>A0A1R4HH22</accession>
<keyword evidence="1" id="KW-0812">Transmembrane</keyword>
<proteinExistence type="predicted"/>
<organism evidence="2 3">
    <name type="scientific">Crenothrix polyspora</name>
    <dbReference type="NCBI Taxonomy" id="360316"/>
    <lineage>
        <taxon>Bacteria</taxon>
        <taxon>Pseudomonadati</taxon>
        <taxon>Pseudomonadota</taxon>
        <taxon>Gammaproteobacteria</taxon>
        <taxon>Methylococcales</taxon>
        <taxon>Crenotrichaceae</taxon>
        <taxon>Crenothrix</taxon>
    </lineage>
</organism>
<dbReference type="Proteomes" id="UP000195442">
    <property type="component" value="Unassembled WGS sequence"/>
</dbReference>
<dbReference type="RefSeq" id="WP_087148244.1">
    <property type="nucleotide sequence ID" value="NZ_FUKJ01000423.1"/>
</dbReference>
<dbReference type="EMBL" id="FUKJ01000423">
    <property type="protein sequence ID" value="SJM95509.1"/>
    <property type="molecule type" value="Genomic_DNA"/>
</dbReference>
<protein>
    <recommendedName>
        <fullName evidence="4">Transposase</fullName>
    </recommendedName>
</protein>
<feature type="transmembrane region" description="Helical" evidence="1">
    <location>
        <begin position="224"/>
        <end position="243"/>
    </location>
</feature>
<reference evidence="3" key="1">
    <citation type="submission" date="2017-02" db="EMBL/GenBank/DDBJ databases">
        <authorList>
            <person name="Daims H."/>
        </authorList>
    </citation>
    <scope>NUCLEOTIDE SEQUENCE [LARGE SCALE GENOMIC DNA]</scope>
</reference>
<evidence type="ECO:0000313" key="3">
    <source>
        <dbReference type="Proteomes" id="UP000195442"/>
    </source>
</evidence>
<keyword evidence="3" id="KW-1185">Reference proteome</keyword>
<keyword evidence="1" id="KW-1133">Transmembrane helix</keyword>
<sequence length="360" mass="41434">MKTHTREKCTVCIPFEKGNCADIMKDVKKFRLHIDDTIAHFPELLPDGIASGGYVMKDTQKSKKLQLAIRRISVAGKNYSIRPSFVMPCMTGFTQDVEKALFLRKFDVSFYALSYVFGRSTMYWYRLENHLGRNSLVGATFHHNTPLPLHLIADEKHSRFAGEKCYVATTVASNCILGIAMAGNVVEVALTKAYGVFAGEAQRLEPSYKPETVNTDGWPATQKAWQIIFSNILIIRYFLHIFIKIRDRAKIKFRDMFLEVATKLWDCYRATNKKSFSQRVRRLAEWCDTSQDVPAVISEPIKKLRKNNRYYAAAYDHPGCHRTSNILDRLMQRMDRHLFSTQYFHGSLGTAELEHRVLVK</sequence>
<keyword evidence="1" id="KW-0472">Membrane</keyword>
<evidence type="ECO:0000256" key="1">
    <source>
        <dbReference type="SAM" id="Phobius"/>
    </source>
</evidence>